<evidence type="ECO:0000259" key="1">
    <source>
        <dbReference type="SMART" id="SM00631"/>
    </source>
</evidence>
<reference evidence="2" key="1">
    <citation type="journal article" date="2014" name="Int. J. Syst. Evol. Microbiol.">
        <title>Complete genome sequence of Corynebacterium casei LMG S-19264T (=DSM 44701T), isolated from a smear-ripened cheese.</title>
        <authorList>
            <consortium name="US DOE Joint Genome Institute (JGI-PGF)"/>
            <person name="Walter F."/>
            <person name="Albersmeier A."/>
            <person name="Kalinowski J."/>
            <person name="Ruckert C."/>
        </authorList>
    </citation>
    <scope>NUCLEOTIDE SEQUENCE</scope>
    <source>
        <strain evidence="2">KCTC 12719</strain>
    </source>
</reference>
<dbReference type="RefSeq" id="WP_189603758.1">
    <property type="nucleotide sequence ID" value="NZ_BMXB01000002.1"/>
</dbReference>
<dbReference type="Pfam" id="PF00246">
    <property type="entry name" value="Peptidase_M14"/>
    <property type="match status" value="1"/>
</dbReference>
<reference evidence="2" key="2">
    <citation type="submission" date="2020-09" db="EMBL/GenBank/DDBJ databases">
        <authorList>
            <person name="Sun Q."/>
            <person name="Kim S."/>
        </authorList>
    </citation>
    <scope>NUCLEOTIDE SEQUENCE</scope>
    <source>
        <strain evidence="2">KCTC 12719</strain>
    </source>
</reference>
<proteinExistence type="predicted"/>
<dbReference type="AlphaFoldDB" id="A0A918SCD1"/>
<evidence type="ECO:0000313" key="3">
    <source>
        <dbReference type="Proteomes" id="UP000610456"/>
    </source>
</evidence>
<dbReference type="SUPFAM" id="SSF53187">
    <property type="entry name" value="Zn-dependent exopeptidases"/>
    <property type="match status" value="1"/>
</dbReference>
<comment type="caution">
    <text evidence="2">The sequence shown here is derived from an EMBL/GenBank/DDBJ whole genome shotgun (WGS) entry which is preliminary data.</text>
</comment>
<sequence>MKTDTIFASIIDRYSSIKNSNLYGRYITYNDIAPELENLSSEFLVEKIGESVLKTPVHSVTFGNGPIKILGWSQMHGNESTTTKAAFDLFNLFVSEKQQAGISAIPEKCTIKIIPMLNPDGAIRYTRENVNGVDLNRDASELKEDESRILRHCYEDYKPDFCLNLHDQRTIFGAGDTNKPATLSFLAPSMDAERSISGNRKDAMQLIAAINKDMQQIIPAQVGRYDDAFNLQCTGDSFQKSGVPTILFEAGHFSNDYFREKTREFVAISILSAIHHITENDFSKLDVEDYFKIPENEKNFFDVILRKAEVEGEVLDVAIQFEEKIKAGKICFDPVVKKIEKDLSFFGHQEIQCEGEKVTDLAGGAINENAVVNQILLKNNKLSIKVVENVQ</sequence>
<name>A0A918SCD1_9FLAO</name>
<dbReference type="GO" id="GO:0008270">
    <property type="term" value="F:zinc ion binding"/>
    <property type="evidence" value="ECO:0007669"/>
    <property type="project" value="InterPro"/>
</dbReference>
<dbReference type="GO" id="GO:0006508">
    <property type="term" value="P:proteolysis"/>
    <property type="evidence" value="ECO:0007669"/>
    <property type="project" value="InterPro"/>
</dbReference>
<dbReference type="Proteomes" id="UP000610456">
    <property type="component" value="Unassembled WGS sequence"/>
</dbReference>
<dbReference type="SMART" id="SM00631">
    <property type="entry name" value="Zn_pept"/>
    <property type="match status" value="1"/>
</dbReference>
<dbReference type="Gene3D" id="3.40.630.10">
    <property type="entry name" value="Zn peptidases"/>
    <property type="match status" value="1"/>
</dbReference>
<keyword evidence="3" id="KW-1185">Reference proteome</keyword>
<gene>
    <name evidence="2" type="ORF">GCM10007103_11630</name>
</gene>
<dbReference type="EMBL" id="BMXB01000002">
    <property type="protein sequence ID" value="GHA31657.1"/>
    <property type="molecule type" value="Genomic_DNA"/>
</dbReference>
<organism evidence="2 3">
    <name type="scientific">Salinimicrobium marinum</name>
    <dbReference type="NCBI Taxonomy" id="680283"/>
    <lineage>
        <taxon>Bacteria</taxon>
        <taxon>Pseudomonadati</taxon>
        <taxon>Bacteroidota</taxon>
        <taxon>Flavobacteriia</taxon>
        <taxon>Flavobacteriales</taxon>
        <taxon>Flavobacteriaceae</taxon>
        <taxon>Salinimicrobium</taxon>
    </lineage>
</organism>
<dbReference type="InterPro" id="IPR000834">
    <property type="entry name" value="Peptidase_M14"/>
</dbReference>
<dbReference type="GO" id="GO:0004181">
    <property type="term" value="F:metallocarboxypeptidase activity"/>
    <property type="evidence" value="ECO:0007669"/>
    <property type="project" value="InterPro"/>
</dbReference>
<accession>A0A918SCD1</accession>
<evidence type="ECO:0000313" key="2">
    <source>
        <dbReference type="EMBL" id="GHA31657.1"/>
    </source>
</evidence>
<feature type="domain" description="Peptidase M14" evidence="1">
    <location>
        <begin position="26"/>
        <end position="237"/>
    </location>
</feature>
<protein>
    <submittedName>
        <fullName evidence="2">Peptidase M14</fullName>
    </submittedName>
</protein>